<sequence length="111" mass="12097">MYSWIWRRIPGGVPGKLVGMLGLAAGAFALLWFAVFPAVQPHMPWSNVDPGLSDNGPAGDLAPPQGEDGEDADEDCTPGLTCPDSNFDPEDYETADEEEGRRLQEEYEDNN</sequence>
<comment type="caution">
    <text evidence="3">The sequence shown here is derived from an EMBL/GenBank/DDBJ whole genome shotgun (WGS) entry which is preliminary data.</text>
</comment>
<dbReference type="Proteomes" id="UP001595823">
    <property type="component" value="Unassembled WGS sequence"/>
</dbReference>
<accession>A0ABV8U232</accession>
<keyword evidence="2" id="KW-1133">Transmembrane helix</keyword>
<reference evidence="4" key="1">
    <citation type="journal article" date="2019" name="Int. J. Syst. Evol. Microbiol.">
        <title>The Global Catalogue of Microorganisms (GCM) 10K type strain sequencing project: providing services to taxonomists for standard genome sequencing and annotation.</title>
        <authorList>
            <consortium name="The Broad Institute Genomics Platform"/>
            <consortium name="The Broad Institute Genome Sequencing Center for Infectious Disease"/>
            <person name="Wu L."/>
            <person name="Ma J."/>
        </authorList>
    </citation>
    <scope>NUCLEOTIDE SEQUENCE [LARGE SCALE GENOMIC DNA]</scope>
    <source>
        <strain evidence="4">IBRC-M 10908</strain>
    </source>
</reference>
<keyword evidence="4" id="KW-1185">Reference proteome</keyword>
<feature type="compositionally biased region" description="Acidic residues" evidence="1">
    <location>
        <begin position="87"/>
        <end position="98"/>
    </location>
</feature>
<gene>
    <name evidence="3" type="ORF">ACFPET_18270</name>
</gene>
<name>A0ABV8U232_9ACTN</name>
<dbReference type="RefSeq" id="WP_380623814.1">
    <property type="nucleotide sequence ID" value="NZ_JBHSDK010000028.1"/>
</dbReference>
<dbReference type="EMBL" id="JBHSDK010000028">
    <property type="protein sequence ID" value="MFC4337153.1"/>
    <property type="molecule type" value="Genomic_DNA"/>
</dbReference>
<evidence type="ECO:0000313" key="3">
    <source>
        <dbReference type="EMBL" id="MFC4337153.1"/>
    </source>
</evidence>
<keyword evidence="2" id="KW-0472">Membrane</keyword>
<organism evidence="3 4">
    <name type="scientific">Salininema proteolyticum</name>
    <dbReference type="NCBI Taxonomy" id="1607685"/>
    <lineage>
        <taxon>Bacteria</taxon>
        <taxon>Bacillati</taxon>
        <taxon>Actinomycetota</taxon>
        <taxon>Actinomycetes</taxon>
        <taxon>Glycomycetales</taxon>
        <taxon>Glycomycetaceae</taxon>
        <taxon>Salininema</taxon>
    </lineage>
</organism>
<feature type="region of interest" description="Disordered" evidence="1">
    <location>
        <begin position="44"/>
        <end position="111"/>
    </location>
</feature>
<evidence type="ECO:0000256" key="2">
    <source>
        <dbReference type="SAM" id="Phobius"/>
    </source>
</evidence>
<proteinExistence type="predicted"/>
<evidence type="ECO:0000313" key="4">
    <source>
        <dbReference type="Proteomes" id="UP001595823"/>
    </source>
</evidence>
<feature type="transmembrane region" description="Helical" evidence="2">
    <location>
        <begin position="20"/>
        <end position="39"/>
    </location>
</feature>
<protein>
    <submittedName>
        <fullName evidence="3">Uncharacterized protein</fullName>
    </submittedName>
</protein>
<keyword evidence="2" id="KW-0812">Transmembrane</keyword>
<feature type="compositionally biased region" description="Acidic residues" evidence="1">
    <location>
        <begin position="67"/>
        <end position="76"/>
    </location>
</feature>
<evidence type="ECO:0000256" key="1">
    <source>
        <dbReference type="SAM" id="MobiDB-lite"/>
    </source>
</evidence>